<evidence type="ECO:0000313" key="1">
    <source>
        <dbReference type="EMBL" id="KIY70256.1"/>
    </source>
</evidence>
<protein>
    <submittedName>
        <fullName evidence="1">Uncharacterized protein</fullName>
    </submittedName>
</protein>
<sequence length="95" mass="10794">MSPETIDARLIDGVRYLMLFIRSDTIDSGLHWATYHHLDQAQGGVKRHIKGNENGWFYEATETRNVLREFLLLGLMRIGHTTDGSAIENAMHSVP</sequence>
<organism evidence="1 2">
    <name type="scientific">Cylindrobasidium torrendii FP15055 ss-10</name>
    <dbReference type="NCBI Taxonomy" id="1314674"/>
    <lineage>
        <taxon>Eukaryota</taxon>
        <taxon>Fungi</taxon>
        <taxon>Dikarya</taxon>
        <taxon>Basidiomycota</taxon>
        <taxon>Agaricomycotina</taxon>
        <taxon>Agaricomycetes</taxon>
        <taxon>Agaricomycetidae</taxon>
        <taxon>Agaricales</taxon>
        <taxon>Marasmiineae</taxon>
        <taxon>Physalacriaceae</taxon>
        <taxon>Cylindrobasidium</taxon>
    </lineage>
</organism>
<evidence type="ECO:0000313" key="2">
    <source>
        <dbReference type="Proteomes" id="UP000054007"/>
    </source>
</evidence>
<accession>A0A0D7BKY1</accession>
<name>A0A0D7BKY1_9AGAR</name>
<gene>
    <name evidence="1" type="ORF">CYLTODRAFT_419987</name>
</gene>
<dbReference type="Proteomes" id="UP000054007">
    <property type="component" value="Unassembled WGS sequence"/>
</dbReference>
<dbReference type="EMBL" id="KN880471">
    <property type="protein sequence ID" value="KIY70256.1"/>
    <property type="molecule type" value="Genomic_DNA"/>
</dbReference>
<dbReference type="OrthoDB" id="3016366at2759"/>
<dbReference type="AlphaFoldDB" id="A0A0D7BKY1"/>
<keyword evidence="2" id="KW-1185">Reference proteome</keyword>
<proteinExistence type="predicted"/>
<reference evidence="1 2" key="1">
    <citation type="journal article" date="2015" name="Fungal Genet. Biol.">
        <title>Evolution of novel wood decay mechanisms in Agaricales revealed by the genome sequences of Fistulina hepatica and Cylindrobasidium torrendii.</title>
        <authorList>
            <person name="Floudas D."/>
            <person name="Held B.W."/>
            <person name="Riley R."/>
            <person name="Nagy L.G."/>
            <person name="Koehler G."/>
            <person name="Ransdell A.S."/>
            <person name="Younus H."/>
            <person name="Chow J."/>
            <person name="Chiniquy J."/>
            <person name="Lipzen A."/>
            <person name="Tritt A."/>
            <person name="Sun H."/>
            <person name="Haridas S."/>
            <person name="LaButti K."/>
            <person name="Ohm R.A."/>
            <person name="Kues U."/>
            <person name="Blanchette R.A."/>
            <person name="Grigoriev I.V."/>
            <person name="Minto R.E."/>
            <person name="Hibbett D.S."/>
        </authorList>
    </citation>
    <scope>NUCLEOTIDE SEQUENCE [LARGE SCALE GENOMIC DNA]</scope>
    <source>
        <strain evidence="1 2">FP15055 ss-10</strain>
    </source>
</reference>